<evidence type="ECO:0000256" key="1">
    <source>
        <dbReference type="SAM" id="SignalP"/>
    </source>
</evidence>
<dbReference type="RefSeq" id="WP_200687390.1">
    <property type="nucleotide sequence ID" value="NZ_JAEPRQ010000005.1"/>
</dbReference>
<protein>
    <submittedName>
        <fullName evidence="3">PepSY domain-containing protein</fullName>
    </submittedName>
</protein>
<dbReference type="InterPro" id="IPR025711">
    <property type="entry name" value="PepSY"/>
</dbReference>
<feature type="chain" id="PRO_5037372989" evidence="1">
    <location>
        <begin position="20"/>
        <end position="106"/>
    </location>
</feature>
<name>A0A934SG20_9RHOB</name>
<dbReference type="EMBL" id="JAEPRQ010000005">
    <property type="protein sequence ID" value="MBK4216983.1"/>
    <property type="molecule type" value="Genomic_DNA"/>
</dbReference>
<gene>
    <name evidence="3" type="ORF">JJJ17_13685</name>
</gene>
<dbReference type="Gene3D" id="3.10.450.40">
    <property type="match status" value="1"/>
</dbReference>
<dbReference type="Pfam" id="PF03413">
    <property type="entry name" value="PepSY"/>
    <property type="match status" value="1"/>
</dbReference>
<feature type="domain" description="PepSY" evidence="2">
    <location>
        <begin position="40"/>
        <end position="98"/>
    </location>
</feature>
<evidence type="ECO:0000313" key="4">
    <source>
        <dbReference type="Proteomes" id="UP000640485"/>
    </source>
</evidence>
<proteinExistence type="predicted"/>
<dbReference type="AlphaFoldDB" id="A0A934SG20"/>
<keyword evidence="1" id="KW-0732">Signal</keyword>
<evidence type="ECO:0000313" key="3">
    <source>
        <dbReference type="EMBL" id="MBK4216983.1"/>
    </source>
</evidence>
<dbReference type="Proteomes" id="UP000640485">
    <property type="component" value="Unassembled WGS sequence"/>
</dbReference>
<keyword evidence="4" id="KW-1185">Reference proteome</keyword>
<accession>A0A934SG20</accession>
<reference evidence="3" key="1">
    <citation type="submission" date="2021-01" db="EMBL/GenBank/DDBJ databases">
        <title>Paracoccus amoyensis sp. nov., isolated from the surface seawater along the coast of Xiamen Island, China.</title>
        <authorList>
            <person name="Lyu L."/>
        </authorList>
    </citation>
    <scope>NUCLEOTIDE SEQUENCE</scope>
    <source>
        <strain evidence="3">MJ17</strain>
    </source>
</reference>
<comment type="caution">
    <text evidence="3">The sequence shown here is derived from an EMBL/GenBank/DDBJ whole genome shotgun (WGS) entry which is preliminary data.</text>
</comment>
<sequence>MKHLSLLLLFLLIPATSGGQDTAQPDFELAQDAVARGEILPLAEVLEALARTHPGHIVEVELEYSYGIRVYEVELITEDGRLIEVDLDAATAEVLSVEDEDEDDLF</sequence>
<evidence type="ECO:0000259" key="2">
    <source>
        <dbReference type="Pfam" id="PF03413"/>
    </source>
</evidence>
<feature type="signal peptide" evidence="1">
    <location>
        <begin position="1"/>
        <end position="19"/>
    </location>
</feature>
<organism evidence="3 4">
    <name type="scientific">Paracoccus caeni</name>
    <dbReference type="NCBI Taxonomy" id="657651"/>
    <lineage>
        <taxon>Bacteria</taxon>
        <taxon>Pseudomonadati</taxon>
        <taxon>Pseudomonadota</taxon>
        <taxon>Alphaproteobacteria</taxon>
        <taxon>Rhodobacterales</taxon>
        <taxon>Paracoccaceae</taxon>
        <taxon>Paracoccus</taxon>
    </lineage>
</organism>